<feature type="domain" description="N-acetyltransferase" evidence="1">
    <location>
        <begin position="4"/>
        <end position="130"/>
    </location>
</feature>
<evidence type="ECO:0000313" key="2">
    <source>
        <dbReference type="EMBL" id="MBB5723834.1"/>
    </source>
</evidence>
<evidence type="ECO:0000313" key="3">
    <source>
        <dbReference type="Proteomes" id="UP000535415"/>
    </source>
</evidence>
<proteinExistence type="predicted"/>
<reference evidence="2 3" key="1">
    <citation type="submission" date="2020-08" db="EMBL/GenBank/DDBJ databases">
        <title>Genomic Encyclopedia of Type Strains, Phase IV (KMG-IV): sequencing the most valuable type-strain genomes for metagenomic binning, comparative biology and taxonomic classification.</title>
        <authorList>
            <person name="Goeker M."/>
        </authorList>
    </citation>
    <scope>NUCLEOTIDE SEQUENCE [LARGE SCALE GENOMIC DNA]</scope>
    <source>
        <strain evidence="2 3">DSM 101064</strain>
    </source>
</reference>
<dbReference type="SUPFAM" id="SSF55729">
    <property type="entry name" value="Acyl-CoA N-acyltransferases (Nat)"/>
    <property type="match status" value="1"/>
</dbReference>
<dbReference type="InterPro" id="IPR016181">
    <property type="entry name" value="Acyl_CoA_acyltransferase"/>
</dbReference>
<dbReference type="PANTHER" id="PTHR43328:SF1">
    <property type="entry name" value="N-ACETYLTRANSFERASE DOMAIN-CONTAINING PROTEIN"/>
    <property type="match status" value="1"/>
</dbReference>
<gene>
    <name evidence="2" type="ORF">FHS72_003479</name>
</gene>
<dbReference type="Pfam" id="PF13302">
    <property type="entry name" value="Acetyltransf_3"/>
    <property type="match status" value="1"/>
</dbReference>
<keyword evidence="2" id="KW-0808">Transferase</keyword>
<keyword evidence="3" id="KW-1185">Reference proteome</keyword>
<organism evidence="2 3">
    <name type="scientific">Yoonia ponticola</name>
    <dbReference type="NCBI Taxonomy" id="1524255"/>
    <lineage>
        <taxon>Bacteria</taxon>
        <taxon>Pseudomonadati</taxon>
        <taxon>Pseudomonadota</taxon>
        <taxon>Alphaproteobacteria</taxon>
        <taxon>Rhodobacterales</taxon>
        <taxon>Paracoccaceae</taxon>
        <taxon>Yoonia</taxon>
    </lineage>
</organism>
<accession>A0A7W9EZL0</accession>
<sequence length="166" mass="18686">MLDLTYHEPSADDLPEMTALASNWTIVRQLGGWKWPMDPEQVAKYCKPFEAKGFLWTIKDAGEWAGRIGVTGTTLGYTLPPAVHGRGIATQAVYDATAHFFATTDHAALDATTWIDNPGSHRVLLKSGFTHWYTGYEQAQARRHPILCRHYRLTRTQWDALRASAK</sequence>
<dbReference type="Gene3D" id="3.40.630.30">
    <property type="match status" value="1"/>
</dbReference>
<name>A0A7W9EZL0_9RHOB</name>
<dbReference type="GO" id="GO:0016747">
    <property type="term" value="F:acyltransferase activity, transferring groups other than amino-acyl groups"/>
    <property type="evidence" value="ECO:0007669"/>
    <property type="project" value="InterPro"/>
</dbReference>
<dbReference type="Proteomes" id="UP000535415">
    <property type="component" value="Unassembled WGS sequence"/>
</dbReference>
<evidence type="ECO:0000259" key="1">
    <source>
        <dbReference type="Pfam" id="PF13302"/>
    </source>
</evidence>
<protein>
    <submittedName>
        <fullName evidence="2">RimJ/RimL family protein N-acetyltransferase</fullName>
    </submittedName>
</protein>
<dbReference type="RefSeq" id="WP_183530949.1">
    <property type="nucleotide sequence ID" value="NZ_JACIJM010000015.1"/>
</dbReference>
<dbReference type="AlphaFoldDB" id="A0A7W9EZL0"/>
<comment type="caution">
    <text evidence="2">The sequence shown here is derived from an EMBL/GenBank/DDBJ whole genome shotgun (WGS) entry which is preliminary data.</text>
</comment>
<dbReference type="InterPro" id="IPR000182">
    <property type="entry name" value="GNAT_dom"/>
</dbReference>
<dbReference type="EMBL" id="JACIJM010000015">
    <property type="protein sequence ID" value="MBB5723834.1"/>
    <property type="molecule type" value="Genomic_DNA"/>
</dbReference>
<dbReference type="PANTHER" id="PTHR43328">
    <property type="entry name" value="ACETYLTRANSFERASE-RELATED"/>
    <property type="match status" value="1"/>
</dbReference>